<keyword evidence="7" id="KW-0472">Membrane</keyword>
<dbReference type="SUPFAM" id="SSF47384">
    <property type="entry name" value="Homodimeric domain of signal transducing histidine kinase"/>
    <property type="match status" value="1"/>
</dbReference>
<dbReference type="SMART" id="SM00388">
    <property type="entry name" value="HisKA"/>
    <property type="match status" value="1"/>
</dbReference>
<evidence type="ECO:0000256" key="6">
    <source>
        <dbReference type="ARBA" id="ARBA00023012"/>
    </source>
</evidence>
<feature type="transmembrane region" description="Helical" evidence="7">
    <location>
        <begin position="100"/>
        <end position="122"/>
    </location>
</feature>
<name>A0A328A837_9CAUL</name>
<dbReference type="Pfam" id="PF00512">
    <property type="entry name" value="HisKA"/>
    <property type="match status" value="1"/>
</dbReference>
<dbReference type="Proteomes" id="UP000249725">
    <property type="component" value="Unassembled WGS sequence"/>
</dbReference>
<dbReference type="AlphaFoldDB" id="A0A328A837"/>
<evidence type="ECO:0000313" key="9">
    <source>
        <dbReference type="EMBL" id="RAK50743.1"/>
    </source>
</evidence>
<feature type="transmembrane region" description="Helical" evidence="7">
    <location>
        <begin position="183"/>
        <end position="205"/>
    </location>
</feature>
<dbReference type="OrthoDB" id="9810730at2"/>
<evidence type="ECO:0000256" key="2">
    <source>
        <dbReference type="ARBA" id="ARBA00012438"/>
    </source>
</evidence>
<evidence type="ECO:0000256" key="3">
    <source>
        <dbReference type="ARBA" id="ARBA00022553"/>
    </source>
</evidence>
<gene>
    <name evidence="9" type="ORF">DJ018_18545</name>
</gene>
<evidence type="ECO:0000256" key="4">
    <source>
        <dbReference type="ARBA" id="ARBA00022679"/>
    </source>
</evidence>
<dbReference type="InterPro" id="IPR003661">
    <property type="entry name" value="HisK_dim/P_dom"/>
</dbReference>
<evidence type="ECO:0000259" key="8">
    <source>
        <dbReference type="PROSITE" id="PS50109"/>
    </source>
</evidence>
<dbReference type="CDD" id="cd00082">
    <property type="entry name" value="HisKA"/>
    <property type="match status" value="1"/>
</dbReference>
<keyword evidence="7" id="KW-1133">Transmembrane helix</keyword>
<evidence type="ECO:0000256" key="7">
    <source>
        <dbReference type="SAM" id="Phobius"/>
    </source>
</evidence>
<keyword evidence="5" id="KW-0418">Kinase</keyword>
<keyword evidence="4" id="KW-0808">Transferase</keyword>
<dbReference type="PANTHER" id="PTHR43711">
    <property type="entry name" value="TWO-COMPONENT HISTIDINE KINASE"/>
    <property type="match status" value="1"/>
</dbReference>
<dbReference type="Gene3D" id="3.30.565.10">
    <property type="entry name" value="Histidine kinase-like ATPase, C-terminal domain"/>
    <property type="match status" value="1"/>
</dbReference>
<keyword evidence="7" id="KW-0812">Transmembrane</keyword>
<reference evidence="10" key="1">
    <citation type="submission" date="2018-05" db="EMBL/GenBank/DDBJ databases">
        <authorList>
            <person name="Li X."/>
        </authorList>
    </citation>
    <scope>NUCLEOTIDE SEQUENCE [LARGE SCALE GENOMIC DNA]</scope>
    <source>
        <strain evidence="10">YIM 73061</strain>
    </source>
</reference>
<dbReference type="InterPro" id="IPR036097">
    <property type="entry name" value="HisK_dim/P_sf"/>
</dbReference>
<feature type="domain" description="Histidine kinase" evidence="8">
    <location>
        <begin position="249"/>
        <end position="471"/>
    </location>
</feature>
<dbReference type="CDD" id="cd16922">
    <property type="entry name" value="HATPase_EvgS-ArcB-TorS-like"/>
    <property type="match status" value="1"/>
</dbReference>
<accession>A0A328A837</accession>
<organism evidence="9 10">
    <name type="scientific">Phenylobacterium deserti</name>
    <dbReference type="NCBI Taxonomy" id="1914756"/>
    <lineage>
        <taxon>Bacteria</taxon>
        <taxon>Pseudomonadati</taxon>
        <taxon>Pseudomonadota</taxon>
        <taxon>Alphaproteobacteria</taxon>
        <taxon>Caulobacterales</taxon>
        <taxon>Caulobacteraceae</taxon>
        <taxon>Phenylobacterium</taxon>
    </lineage>
</organism>
<protein>
    <recommendedName>
        <fullName evidence="2">histidine kinase</fullName>
        <ecNumber evidence="2">2.7.13.3</ecNumber>
    </recommendedName>
</protein>
<dbReference type="SUPFAM" id="SSF55874">
    <property type="entry name" value="ATPase domain of HSP90 chaperone/DNA topoisomerase II/histidine kinase"/>
    <property type="match status" value="1"/>
</dbReference>
<dbReference type="Pfam" id="PF02518">
    <property type="entry name" value="HATPase_c"/>
    <property type="match status" value="1"/>
</dbReference>
<keyword evidence="10" id="KW-1185">Reference proteome</keyword>
<evidence type="ECO:0000256" key="1">
    <source>
        <dbReference type="ARBA" id="ARBA00000085"/>
    </source>
</evidence>
<comment type="catalytic activity">
    <reaction evidence="1">
        <text>ATP + protein L-histidine = ADP + protein N-phospho-L-histidine.</text>
        <dbReference type="EC" id="2.7.13.3"/>
    </reaction>
</comment>
<dbReference type="InterPro" id="IPR003594">
    <property type="entry name" value="HATPase_dom"/>
</dbReference>
<sequence>MRILGLVGAENMAATKQRGSLIDRVIDWFIPPELKAEREKRQLARMFLISHVLGPFLGNVVPGALYFLDPTPGYPVAVLATSITGFWVFPFLLKAFGRYNLLSFISVQNLIFCILWSCYYYGGVTSPTLPWVLTIPLLTFCYLGPSPKLRLLAFAQFGLNALAFVGIYHLFKTPLDDTPREALQGLGIVSTLACLAYVAMMALYYRRILDSGVELEAEMRGHMATAAQLRRSTAEAERASAAKAEFVASMSHELRTPLNAVIGYSQMLLEEAEDTNDEASATDLHKIHGAGQHLLRLVNEVLDLSKIEAGKMELAPQELSASEFLALAAERHRAPAEAKSLTLRLDLPPSLGFVFWDADRVTQALGQIIENAVKFTDAGEIDVSAVRTGDPDEETVVITVCDTGAGMPAEMLPRLFEKFTVAEDASASKYGDAGLGLALAMALCRLMGGDISAESQLGQGSRFRLALPVRAPLARTAEADAERQAA</sequence>
<dbReference type="EMBL" id="QFYR01000006">
    <property type="protein sequence ID" value="RAK50743.1"/>
    <property type="molecule type" value="Genomic_DNA"/>
</dbReference>
<dbReference type="PANTHER" id="PTHR43711:SF26">
    <property type="entry name" value="SENSOR HISTIDINE KINASE RCSC"/>
    <property type="match status" value="1"/>
</dbReference>
<dbReference type="InterPro" id="IPR005467">
    <property type="entry name" value="His_kinase_dom"/>
</dbReference>
<keyword evidence="6" id="KW-0902">Two-component regulatory system</keyword>
<feature type="transmembrane region" description="Helical" evidence="7">
    <location>
        <begin position="74"/>
        <end position="93"/>
    </location>
</feature>
<evidence type="ECO:0000313" key="10">
    <source>
        <dbReference type="Proteomes" id="UP000249725"/>
    </source>
</evidence>
<dbReference type="EC" id="2.7.13.3" evidence="2"/>
<dbReference type="InterPro" id="IPR050736">
    <property type="entry name" value="Sensor_HK_Regulatory"/>
</dbReference>
<feature type="transmembrane region" description="Helical" evidence="7">
    <location>
        <begin position="47"/>
        <end position="68"/>
    </location>
</feature>
<evidence type="ECO:0000256" key="5">
    <source>
        <dbReference type="ARBA" id="ARBA00022777"/>
    </source>
</evidence>
<dbReference type="InterPro" id="IPR004358">
    <property type="entry name" value="Sig_transdc_His_kin-like_C"/>
</dbReference>
<feature type="transmembrane region" description="Helical" evidence="7">
    <location>
        <begin position="151"/>
        <end position="171"/>
    </location>
</feature>
<dbReference type="Gene3D" id="1.10.287.130">
    <property type="match status" value="1"/>
</dbReference>
<dbReference type="GO" id="GO:0000155">
    <property type="term" value="F:phosphorelay sensor kinase activity"/>
    <property type="evidence" value="ECO:0007669"/>
    <property type="project" value="InterPro"/>
</dbReference>
<comment type="caution">
    <text evidence="9">The sequence shown here is derived from an EMBL/GenBank/DDBJ whole genome shotgun (WGS) entry which is preliminary data.</text>
</comment>
<dbReference type="InterPro" id="IPR036890">
    <property type="entry name" value="HATPase_C_sf"/>
</dbReference>
<dbReference type="PRINTS" id="PR00344">
    <property type="entry name" value="BCTRLSENSOR"/>
</dbReference>
<proteinExistence type="predicted"/>
<keyword evidence="3" id="KW-0597">Phosphoprotein</keyword>
<dbReference type="PROSITE" id="PS50109">
    <property type="entry name" value="HIS_KIN"/>
    <property type="match status" value="1"/>
</dbReference>
<dbReference type="SMART" id="SM00387">
    <property type="entry name" value="HATPase_c"/>
    <property type="match status" value="1"/>
</dbReference>